<evidence type="ECO:0000256" key="5">
    <source>
        <dbReference type="SAM" id="SignalP"/>
    </source>
</evidence>
<dbReference type="SUPFAM" id="SSF53756">
    <property type="entry name" value="UDP-Glycosyltransferase/glycogen phosphorylase"/>
    <property type="match status" value="1"/>
</dbReference>
<name>A0A914AZ86_PATMI</name>
<keyword evidence="4" id="KW-0472">Membrane</keyword>
<dbReference type="RefSeq" id="XP_038068988.1">
    <property type="nucleotide sequence ID" value="XM_038213060.1"/>
</dbReference>
<dbReference type="Gene3D" id="3.40.50.2000">
    <property type="entry name" value="Glycogen Phosphorylase B"/>
    <property type="match status" value="2"/>
</dbReference>
<organism evidence="6 7">
    <name type="scientific">Patiria miniata</name>
    <name type="common">Bat star</name>
    <name type="synonym">Asterina miniata</name>
    <dbReference type="NCBI Taxonomy" id="46514"/>
    <lineage>
        <taxon>Eukaryota</taxon>
        <taxon>Metazoa</taxon>
        <taxon>Echinodermata</taxon>
        <taxon>Eleutherozoa</taxon>
        <taxon>Asterozoa</taxon>
        <taxon>Asteroidea</taxon>
        <taxon>Valvatacea</taxon>
        <taxon>Valvatida</taxon>
        <taxon>Asterinidae</taxon>
        <taxon>Patiria</taxon>
    </lineage>
</organism>
<keyword evidence="4" id="KW-0812">Transmembrane</keyword>
<protein>
    <recommendedName>
        <fullName evidence="8">UDP-glucuronosyltransferase</fullName>
    </recommendedName>
</protein>
<comment type="similarity">
    <text evidence="1">Belongs to the UDP-glycosyltransferase family.</text>
</comment>
<proteinExistence type="inferred from homology"/>
<feature type="chain" id="PRO_5038275726" description="UDP-glucuronosyltransferase" evidence="5">
    <location>
        <begin position="25"/>
        <end position="536"/>
    </location>
</feature>
<feature type="transmembrane region" description="Helical" evidence="4">
    <location>
        <begin position="499"/>
        <end position="522"/>
    </location>
</feature>
<dbReference type="GeneID" id="119738255"/>
<dbReference type="GO" id="GO:0008194">
    <property type="term" value="F:UDP-glycosyltransferase activity"/>
    <property type="evidence" value="ECO:0007669"/>
    <property type="project" value="InterPro"/>
</dbReference>
<sequence>MHRSSAAAWLLVLVICSRQSTTESKNILIVDSIVGGSHFQLLSLLGNELVKRGHNVTFRIAECVWHIRDRANLDAAINCQPFRCNAPEELVAKMLDFFSRKTLSGEMSSIVWFAKLWLGLLDDPEAKELMNTMQDFNEVLLGDGDFHASLIAANYDLAICDLMLPACSVIAHDVLDIPYVNVANGGPLGTRYSRWIDTPSPLSYVPEYLTHYTDSMTFPQRIKNSLAHAFSVFIYDFSSTSGLEAVREKLGLRRGTSMMEIWRKSSLFIFNWDFVLEYPRPTQPNVIMAGGVSVRPPQPLSPDFEEFVQGSGDRGVLVFSVSTLTNIMDDAMADMIAAALARLPLRVVWKFVGDRRPATLGNNTLLASWLPQGDLLGHNKTKLFIFHGGINGAYESIYHGVPVVGIPLFADQIDNLLRLRSLGMAEYVEGGIREVTSDTLYQLIMKVASNPSYKQHAVEASGKFKAQPQQPLKQAVFWIDHVLHYGADHLRSKVGELSWIQYHMLDVAGVLAAFSILLIWSLRYCFSALCCRAKVA</sequence>
<keyword evidence="7" id="KW-1185">Reference proteome</keyword>
<dbReference type="PANTHER" id="PTHR48043:SF145">
    <property type="entry name" value="FI06409P-RELATED"/>
    <property type="match status" value="1"/>
</dbReference>
<dbReference type="EnsemblMetazoa" id="XM_038213058.1">
    <property type="protein sequence ID" value="XP_038068986.1"/>
    <property type="gene ID" value="LOC119738255"/>
</dbReference>
<feature type="signal peptide" evidence="5">
    <location>
        <begin position="1"/>
        <end position="24"/>
    </location>
</feature>
<dbReference type="FunFam" id="3.40.50.2000:FF:000021">
    <property type="entry name" value="UDP-glucuronosyltransferase"/>
    <property type="match status" value="1"/>
</dbReference>
<evidence type="ECO:0000313" key="7">
    <source>
        <dbReference type="Proteomes" id="UP000887568"/>
    </source>
</evidence>
<dbReference type="CDD" id="cd03784">
    <property type="entry name" value="GT1_Gtf-like"/>
    <property type="match status" value="1"/>
</dbReference>
<accession>A0A914AZ86</accession>
<dbReference type="InterPro" id="IPR050271">
    <property type="entry name" value="UDP-glycosyltransferase"/>
</dbReference>
<evidence type="ECO:0000256" key="1">
    <source>
        <dbReference type="ARBA" id="ARBA00009995"/>
    </source>
</evidence>
<dbReference type="Pfam" id="PF00201">
    <property type="entry name" value="UDPGT"/>
    <property type="match status" value="1"/>
</dbReference>
<dbReference type="EnsemblMetazoa" id="XM_038213060.1">
    <property type="protein sequence ID" value="XP_038068988.1"/>
    <property type="gene ID" value="LOC119738255"/>
</dbReference>
<dbReference type="InterPro" id="IPR002213">
    <property type="entry name" value="UDP_glucos_trans"/>
</dbReference>
<dbReference type="OrthoDB" id="5835829at2759"/>
<dbReference type="OMA" id="YVNIANG"/>
<evidence type="ECO:0000256" key="3">
    <source>
        <dbReference type="ARBA" id="ARBA00022679"/>
    </source>
</evidence>
<evidence type="ECO:0000313" key="6">
    <source>
        <dbReference type="EnsemblMetazoa" id="XP_038068988.1"/>
    </source>
</evidence>
<evidence type="ECO:0000256" key="4">
    <source>
        <dbReference type="SAM" id="Phobius"/>
    </source>
</evidence>
<dbReference type="RefSeq" id="XP_038068986.1">
    <property type="nucleotide sequence ID" value="XM_038213058.1"/>
</dbReference>
<evidence type="ECO:0000256" key="2">
    <source>
        <dbReference type="ARBA" id="ARBA00022676"/>
    </source>
</evidence>
<keyword evidence="4" id="KW-1133">Transmembrane helix</keyword>
<evidence type="ECO:0008006" key="8">
    <source>
        <dbReference type="Google" id="ProtNLM"/>
    </source>
</evidence>
<dbReference type="Proteomes" id="UP000887568">
    <property type="component" value="Unplaced"/>
</dbReference>
<keyword evidence="2" id="KW-0328">Glycosyltransferase</keyword>
<dbReference type="PANTHER" id="PTHR48043">
    <property type="entry name" value="EG:EG0003.4 PROTEIN-RELATED"/>
    <property type="match status" value="1"/>
</dbReference>
<dbReference type="AlphaFoldDB" id="A0A914AZ86"/>
<keyword evidence="3" id="KW-0808">Transferase</keyword>
<reference evidence="6" key="1">
    <citation type="submission" date="2022-11" db="UniProtKB">
        <authorList>
            <consortium name="EnsemblMetazoa"/>
        </authorList>
    </citation>
    <scope>IDENTIFICATION</scope>
</reference>
<keyword evidence="5" id="KW-0732">Signal</keyword>